<feature type="domain" description="Hydantoinase/oxoprolinase N-terminal" evidence="4">
    <location>
        <begin position="134"/>
        <end position="244"/>
    </location>
</feature>
<dbReference type="EMBL" id="BAABEY010000030">
    <property type="protein sequence ID" value="GAA4443555.1"/>
    <property type="molecule type" value="Genomic_DNA"/>
</dbReference>
<dbReference type="PANTHER" id="PTHR11365:SF23">
    <property type="entry name" value="HYPOTHETICAL 5-OXOPROLINASE (EUROFUNG)-RELATED"/>
    <property type="match status" value="1"/>
</dbReference>
<evidence type="ECO:0000313" key="5">
    <source>
        <dbReference type="EMBL" id="GAA4443555.1"/>
    </source>
</evidence>
<protein>
    <submittedName>
        <fullName evidence="5">Hydantoinase B/oxoprolinase family protein</fullName>
    </submittedName>
</protein>
<evidence type="ECO:0000256" key="1">
    <source>
        <dbReference type="ARBA" id="ARBA00010403"/>
    </source>
</evidence>
<name>A0ABP8M484_9BACT</name>
<organism evidence="5 6">
    <name type="scientific">Ravibacter arvi</name>
    <dbReference type="NCBI Taxonomy" id="2051041"/>
    <lineage>
        <taxon>Bacteria</taxon>
        <taxon>Pseudomonadati</taxon>
        <taxon>Bacteroidota</taxon>
        <taxon>Cytophagia</taxon>
        <taxon>Cytophagales</taxon>
        <taxon>Spirosomataceae</taxon>
        <taxon>Ravibacter</taxon>
    </lineage>
</organism>
<dbReference type="Pfam" id="PF05378">
    <property type="entry name" value="Hydant_A_N"/>
    <property type="match status" value="1"/>
</dbReference>
<dbReference type="RefSeq" id="WP_345031089.1">
    <property type="nucleotide sequence ID" value="NZ_BAABEY010000030.1"/>
</dbReference>
<comment type="caution">
    <text evidence="5">The sequence shown here is derived from an EMBL/GenBank/DDBJ whole genome shotgun (WGS) entry which is preliminary data.</text>
</comment>
<feature type="domain" description="Hydantoinase B/oxoprolinase" evidence="3">
    <location>
        <begin position="741"/>
        <end position="1249"/>
    </location>
</feature>
<reference evidence="6" key="1">
    <citation type="journal article" date="2019" name="Int. J. Syst. Evol. Microbiol.">
        <title>The Global Catalogue of Microorganisms (GCM) 10K type strain sequencing project: providing services to taxonomists for standard genome sequencing and annotation.</title>
        <authorList>
            <consortium name="The Broad Institute Genomics Platform"/>
            <consortium name="The Broad Institute Genome Sequencing Center for Infectious Disease"/>
            <person name="Wu L."/>
            <person name="Ma J."/>
        </authorList>
    </citation>
    <scope>NUCLEOTIDE SEQUENCE [LARGE SCALE GENOMIC DNA]</scope>
    <source>
        <strain evidence="6">JCM 31920</strain>
    </source>
</reference>
<evidence type="ECO:0000259" key="2">
    <source>
        <dbReference type="Pfam" id="PF01968"/>
    </source>
</evidence>
<sequence>MSDIYWKLWIDTGGTFTDCIAVDPAGRKDRVKVLSKGCLRGRILRKINPHVYHFEANWVYPSALLEGYTFRVQGSRESSRLVAINFNDHTLVIEENRSSFTGADFELSTGEEAPVLAARLVTGTPLAAKLPPMELRLGTTKGTNALLERKGAKTTLFVTKGFRDLLAIGTQQRPDLFQLNIPDPVLLYDEVVEVDERLDARGEIVKALRLPGEKTGGFESAAVSLLHSYVNPVHEQKLAAWIRNTSGAAVSVSSELFPAVHYLRRTQTALVNAYLEPVLGQFIAGITRSLGPDSSLKLMMSGGGLTGPDRFKAKDSLLSGPAGGVTAAAAIGAAFGLENLFAFDMGGTSTDVARINGRPERSYLTRIEGLELHNPTLEIETVAAGGGSVCWFDGFNLRVGPESAGASPGPACYGAGGPLTITDVNLLLGKLEPNQFGIPIRADAAEKALNELKDTIYQKTGSFLSSRQLLKGFEVIANERMAEAIRRISVAKGIDPEKYTLLAYGGAGGLHGCQLAAVLGMQRVLVPYDAGLFSALGMGLARTSHLASRQILRLWEETAGGLPDIFKALEAEAMQVMMNEGALSPEVEFRSVYLRFAGQENALEVPYTDPESTLAAFKILYEESFGYLPADRKVEVTSVRLGAVEGSVQPKKRQVADTGIAIAAGRKLLTRFHAEEEMEIPVYDWQHLVPGSKIEGVALVVNESSSTYVPEGWTGVVQEGNDLMIFAKNTTQTPQNEAPEEIALELYTNRFKAIAEEMGAQLLRTAFSVNVRERLDFSCAVLDAEGELLVNAPHVPVHLGSLGVCLRQVLAFISIRPGDVVITNHPGYGGSHLPDVTLLAGVFTKEKELVGYVVNRAHHAEIGGMTPGSMPTQAVRLSEEGVVIEPQYLVRKGVVQWKSVERLFTRCRYPTRSYAENEADIAAALSSLRKGQRQLLALVTENGLETVHKYMRLLKDRASIQLRSALQVYEGKVLKAAEYLDDGHRIYLKATVAGGKLTLNFTGSSKVHPGNLNGNLAILYSTVLYVLRLLVDRDLPLNEGLLRQVELVLPSDSLLNPVFHRNGDKCPAVVGGNTELSQRLVDTLLKAFGLAAGSQGTMNNFLFGNDRFGYYETVGGGAGAGDGFDGRSAVHQHMTNTRITDAEELERRYPVRLMEFGIRKGSGGKGKYRGGDGIVRAFEFLEPLEVTLLGQHRFFRPYGLAGGSGGATGSNWWFTAQKKWVQLPGIAGVSVQKGEIMIIETPGGGGFGEAVSENQR</sequence>
<dbReference type="Pfam" id="PF01968">
    <property type="entry name" value="Hydantoinase_A"/>
    <property type="match status" value="1"/>
</dbReference>
<comment type="similarity">
    <text evidence="1">Belongs to the oxoprolinase family.</text>
</comment>
<dbReference type="Proteomes" id="UP001501508">
    <property type="component" value="Unassembled WGS sequence"/>
</dbReference>
<evidence type="ECO:0000259" key="3">
    <source>
        <dbReference type="Pfam" id="PF02538"/>
    </source>
</evidence>
<keyword evidence="6" id="KW-1185">Reference proteome</keyword>
<dbReference type="InterPro" id="IPR008040">
    <property type="entry name" value="Hydant_A_N"/>
</dbReference>
<dbReference type="PANTHER" id="PTHR11365">
    <property type="entry name" value="5-OXOPROLINASE RELATED"/>
    <property type="match status" value="1"/>
</dbReference>
<dbReference type="InterPro" id="IPR045079">
    <property type="entry name" value="Oxoprolinase-like"/>
</dbReference>
<accession>A0ABP8M484</accession>
<evidence type="ECO:0000259" key="4">
    <source>
        <dbReference type="Pfam" id="PF05378"/>
    </source>
</evidence>
<evidence type="ECO:0000313" key="6">
    <source>
        <dbReference type="Proteomes" id="UP001501508"/>
    </source>
</evidence>
<proteinExistence type="inferred from homology"/>
<gene>
    <name evidence="5" type="ORF">GCM10023091_32300</name>
</gene>
<dbReference type="InterPro" id="IPR003692">
    <property type="entry name" value="Hydantoinase_B"/>
</dbReference>
<feature type="domain" description="Hydantoinase A/oxoprolinase" evidence="2">
    <location>
        <begin position="265"/>
        <end position="544"/>
    </location>
</feature>
<dbReference type="InterPro" id="IPR002821">
    <property type="entry name" value="Hydantoinase_A"/>
</dbReference>
<dbReference type="Pfam" id="PF02538">
    <property type="entry name" value="Hydantoinase_B"/>
    <property type="match status" value="1"/>
</dbReference>